<feature type="compositionally biased region" description="Polar residues" evidence="1">
    <location>
        <begin position="480"/>
        <end position="491"/>
    </location>
</feature>
<reference evidence="2 3" key="1">
    <citation type="journal article" date="2015" name="Genome Biol. Evol.">
        <title>Comparative Genomics of a Bacterivorous Green Alga Reveals Evolutionary Causalities and Consequences of Phago-Mixotrophic Mode of Nutrition.</title>
        <authorList>
            <person name="Burns J.A."/>
            <person name="Paasch A."/>
            <person name="Narechania A."/>
            <person name="Kim E."/>
        </authorList>
    </citation>
    <scope>NUCLEOTIDE SEQUENCE [LARGE SCALE GENOMIC DNA]</scope>
    <source>
        <strain evidence="2 3">PLY_AMNH</strain>
    </source>
</reference>
<feature type="compositionally biased region" description="Basic and acidic residues" evidence="1">
    <location>
        <begin position="88"/>
        <end position="98"/>
    </location>
</feature>
<evidence type="ECO:0000256" key="1">
    <source>
        <dbReference type="SAM" id="MobiDB-lite"/>
    </source>
</evidence>
<feature type="region of interest" description="Disordered" evidence="1">
    <location>
        <begin position="683"/>
        <end position="704"/>
    </location>
</feature>
<organism evidence="2 3">
    <name type="scientific">Cymbomonas tetramitiformis</name>
    <dbReference type="NCBI Taxonomy" id="36881"/>
    <lineage>
        <taxon>Eukaryota</taxon>
        <taxon>Viridiplantae</taxon>
        <taxon>Chlorophyta</taxon>
        <taxon>Pyramimonadophyceae</taxon>
        <taxon>Pyramimonadales</taxon>
        <taxon>Pyramimonadaceae</taxon>
        <taxon>Cymbomonas</taxon>
    </lineage>
</organism>
<feature type="region of interest" description="Disordered" evidence="1">
    <location>
        <begin position="332"/>
        <end position="363"/>
    </location>
</feature>
<protein>
    <recommendedName>
        <fullName evidence="4">GYF domain-containing protein</fullName>
    </recommendedName>
</protein>
<dbReference type="Proteomes" id="UP001190700">
    <property type="component" value="Unassembled WGS sequence"/>
</dbReference>
<name>A0AAE0LDZ0_9CHLO</name>
<feature type="compositionally biased region" description="Polar residues" evidence="1">
    <location>
        <begin position="41"/>
        <end position="56"/>
    </location>
</feature>
<feature type="region of interest" description="Disordered" evidence="1">
    <location>
        <begin position="640"/>
        <end position="670"/>
    </location>
</feature>
<feature type="region of interest" description="Disordered" evidence="1">
    <location>
        <begin position="1"/>
        <end position="271"/>
    </location>
</feature>
<comment type="caution">
    <text evidence="2">The sequence shown here is derived from an EMBL/GenBank/DDBJ whole genome shotgun (WGS) entry which is preliminary data.</text>
</comment>
<feature type="compositionally biased region" description="Gly residues" evidence="1">
    <location>
        <begin position="346"/>
        <end position="358"/>
    </location>
</feature>
<feature type="compositionally biased region" description="Basic and acidic residues" evidence="1">
    <location>
        <begin position="61"/>
        <end position="78"/>
    </location>
</feature>
<evidence type="ECO:0008006" key="4">
    <source>
        <dbReference type="Google" id="ProtNLM"/>
    </source>
</evidence>
<gene>
    <name evidence="2" type="ORF">CYMTET_10508</name>
</gene>
<accession>A0AAE0LDZ0</accession>
<proteinExistence type="predicted"/>
<dbReference type="EMBL" id="LGRX02003734">
    <property type="protein sequence ID" value="KAK3281718.1"/>
    <property type="molecule type" value="Genomic_DNA"/>
</dbReference>
<evidence type="ECO:0000313" key="2">
    <source>
        <dbReference type="EMBL" id="KAK3281718.1"/>
    </source>
</evidence>
<sequence>MAGPASTLEASVSEITAAKNTRRQTGSPRLNFSCDKPPEANSVNVGTSQGSKTADGSGNEHLSRPGRFGEAHGDDSLRRRVAGLSDETAERRDVRGEDAAGGSHRGSSSPAGKGSSGRERNAGSPVRTRDIRRRTGFSDAIPADHEAAKRAVAAPVNGAPSSLNSPRDLGDSSRHKTGTSRGADLSGAGTGPARKPDRRRRTGFSDEPPADTEPARRTGFSDGPVPSLAFSAPDRSRRTGFSDTPPPGALREALARRPVVPDVPPHSGRADLPICKSGFSDAPPMVVGPGAPRWDPAGRGGADRWMTEKGGGGRKGGRKGGAGAFAGRGYVHGAGKGGDDPHFSGRAGGFASGPGGRGSEQEATRNWAGFADVAHVDKPSYGGARRAGFPSAGSRGELGGAEWHRGGFGLQRGPPSRHRGGALGGPEEEPHGMAWGARWNGGTDLGPSRAEEPPYTGSGAHSSWGGGAVPALKDAKGSSEARSWSRGSPFTETPEALARWTDGKGRVLAEADEGRDAARGDLAWQQPQGVEPYSQWEQSFNHGAPSSSSVAAAVDQGVVPVLPASTAIDDGMSMALLGQLSAEEESVKEWHYMVPESETIYGPCSVDQLHEWEQHLPTALPIWKEGGAMVLCNPGKRQMRRPHSFSGSHIGSAPGLLNNGNISSRDNSEGAKIGHVDEERALESGTPGSFASGIAAQEGSPEDETEEYFRRQVTTIVKAALHSSWEKGQLTRESFKAVCRSAVDKVMGAHGRHAFPTTPAVDEFLTAAQKAKVASLARKCINVQHSVKLLKEIVCTTTLYICR</sequence>
<evidence type="ECO:0000313" key="3">
    <source>
        <dbReference type="Proteomes" id="UP001190700"/>
    </source>
</evidence>
<feature type="region of interest" description="Disordered" evidence="1">
    <location>
        <begin position="386"/>
        <end position="503"/>
    </location>
</feature>
<dbReference type="AlphaFoldDB" id="A0AAE0LDZ0"/>
<keyword evidence="3" id="KW-1185">Reference proteome</keyword>